<dbReference type="PANTHER" id="PTHR43236:SF2">
    <property type="entry name" value="BLL0069 PROTEIN"/>
    <property type="match status" value="1"/>
</dbReference>
<dbReference type="Pfam" id="PF06114">
    <property type="entry name" value="Peptidase_M78"/>
    <property type="match status" value="1"/>
</dbReference>
<dbReference type="KEGG" id="lrug:AB8B22_08295"/>
<proteinExistence type="predicted"/>
<sequence>MEIQKNSSKIKVKPLSRKDIRNIAETLKKKWGLKGKKINILKFLEIFVSLVKYEYEIVEDSQLKTNYAEFDPSDKVMRIRESVYSGAAKGNTRDRFTIAHEIGHMILHSLMDAEIKFCRFDETVKSYEDIEWQANTFAAEFLVDFSEIEYMNIDEISEKFGVSRKVAQIQKEKLYL</sequence>
<dbReference type="EMBL" id="CP165644">
    <property type="protein sequence ID" value="XDU66403.1"/>
    <property type="molecule type" value="Genomic_DNA"/>
</dbReference>
<dbReference type="PANTHER" id="PTHR43236">
    <property type="entry name" value="ANTITOXIN HIGA1"/>
    <property type="match status" value="1"/>
</dbReference>
<dbReference type="InterPro" id="IPR052345">
    <property type="entry name" value="Rad_response_metalloprotease"/>
</dbReference>
<organism evidence="2">
    <name type="scientific">Leptotrichia rugosa</name>
    <dbReference type="NCBI Taxonomy" id="3239302"/>
    <lineage>
        <taxon>Bacteria</taxon>
        <taxon>Fusobacteriati</taxon>
        <taxon>Fusobacteriota</taxon>
        <taxon>Fusobacteriia</taxon>
        <taxon>Fusobacteriales</taxon>
        <taxon>Leptotrichiaceae</taxon>
        <taxon>Leptotrichia</taxon>
    </lineage>
</organism>
<gene>
    <name evidence="2" type="ORF">AB8B22_08295</name>
</gene>
<name>A0AB39VHL7_9FUSO</name>
<evidence type="ECO:0000259" key="1">
    <source>
        <dbReference type="Pfam" id="PF06114"/>
    </source>
</evidence>
<reference evidence="2" key="1">
    <citation type="submission" date="2024-07" db="EMBL/GenBank/DDBJ databases">
        <authorList>
            <person name="Li X.-J."/>
            <person name="Wang X."/>
        </authorList>
    </citation>
    <scope>NUCLEOTIDE SEQUENCE</scope>
    <source>
        <strain evidence="2">HSP-334</strain>
    </source>
</reference>
<dbReference type="InterPro" id="IPR010359">
    <property type="entry name" value="IrrE_HExxH"/>
</dbReference>
<dbReference type="RefSeq" id="WP_369710753.1">
    <property type="nucleotide sequence ID" value="NZ_CP165644.1"/>
</dbReference>
<protein>
    <submittedName>
        <fullName evidence="2">ImmA/IrrE family metallo-endopeptidase</fullName>
    </submittedName>
</protein>
<accession>A0AB39VHL7</accession>
<evidence type="ECO:0000313" key="2">
    <source>
        <dbReference type="EMBL" id="XDU66403.1"/>
    </source>
</evidence>
<dbReference type="Gene3D" id="1.10.10.2910">
    <property type="match status" value="1"/>
</dbReference>
<feature type="domain" description="IrrE N-terminal-like" evidence="1">
    <location>
        <begin position="66"/>
        <end position="168"/>
    </location>
</feature>
<dbReference type="AlphaFoldDB" id="A0AB39VHL7"/>